<evidence type="ECO:0000256" key="4">
    <source>
        <dbReference type="ARBA" id="ARBA00022692"/>
    </source>
</evidence>
<evidence type="ECO:0000256" key="6">
    <source>
        <dbReference type="ARBA" id="ARBA00023136"/>
    </source>
</evidence>
<keyword evidence="3" id="KW-1003">Cell membrane</keyword>
<dbReference type="PRINTS" id="PR00175">
    <property type="entry name" value="NAALASMPORT"/>
</dbReference>
<evidence type="ECO:0000256" key="1">
    <source>
        <dbReference type="ARBA" id="ARBA00004651"/>
    </source>
</evidence>
<feature type="transmembrane region" description="Helical" evidence="7">
    <location>
        <begin position="69"/>
        <end position="87"/>
    </location>
</feature>
<dbReference type="PANTHER" id="PTHR30330">
    <property type="entry name" value="AGSS FAMILY TRANSPORTER, SODIUM-ALANINE"/>
    <property type="match status" value="1"/>
</dbReference>
<feature type="transmembrane region" description="Helical" evidence="7">
    <location>
        <begin position="132"/>
        <end position="156"/>
    </location>
</feature>
<protein>
    <submittedName>
        <fullName evidence="8">Na(+)-linked D-alanine glycine permease</fullName>
    </submittedName>
</protein>
<dbReference type="GO" id="GO:0005283">
    <property type="term" value="F:amino acid:sodium symporter activity"/>
    <property type="evidence" value="ECO:0007669"/>
    <property type="project" value="InterPro"/>
</dbReference>
<evidence type="ECO:0000256" key="2">
    <source>
        <dbReference type="ARBA" id="ARBA00022448"/>
    </source>
</evidence>
<keyword evidence="4 7" id="KW-0812">Transmembrane</keyword>
<keyword evidence="5 7" id="KW-1133">Transmembrane helix</keyword>
<name>A0A3B0ZPZ0_9ZZZZ</name>
<comment type="subcellular location">
    <subcellularLocation>
        <location evidence="1">Cell membrane</location>
        <topology evidence="1">Multi-pass membrane protein</topology>
    </subcellularLocation>
</comment>
<organism evidence="8">
    <name type="scientific">hydrothermal vent metagenome</name>
    <dbReference type="NCBI Taxonomy" id="652676"/>
    <lineage>
        <taxon>unclassified sequences</taxon>
        <taxon>metagenomes</taxon>
        <taxon>ecological metagenomes</taxon>
    </lineage>
</organism>
<dbReference type="PANTHER" id="PTHR30330:SF3">
    <property type="entry name" value="TRANSCRIPTIONAL REGULATOR, LRP FAMILY"/>
    <property type="match status" value="1"/>
</dbReference>
<feature type="transmembrane region" description="Helical" evidence="7">
    <location>
        <begin position="243"/>
        <end position="260"/>
    </location>
</feature>
<dbReference type="InterPro" id="IPR001463">
    <property type="entry name" value="Na/Ala_symport"/>
</dbReference>
<feature type="transmembrane region" description="Helical" evidence="7">
    <location>
        <begin position="402"/>
        <end position="427"/>
    </location>
</feature>
<dbReference type="AlphaFoldDB" id="A0A3B0ZPZ0"/>
<feature type="transmembrane region" description="Helical" evidence="7">
    <location>
        <begin position="472"/>
        <end position="491"/>
    </location>
</feature>
<dbReference type="NCBIfam" id="TIGR00835">
    <property type="entry name" value="agcS"/>
    <property type="match status" value="1"/>
</dbReference>
<dbReference type="EMBL" id="UOFO01000142">
    <property type="protein sequence ID" value="VAW88149.1"/>
    <property type="molecule type" value="Genomic_DNA"/>
</dbReference>
<evidence type="ECO:0000256" key="5">
    <source>
        <dbReference type="ARBA" id="ARBA00022989"/>
    </source>
</evidence>
<feature type="transmembrane region" description="Helical" evidence="7">
    <location>
        <begin position="448"/>
        <end position="466"/>
    </location>
</feature>
<reference evidence="8" key="1">
    <citation type="submission" date="2018-06" db="EMBL/GenBank/DDBJ databases">
        <authorList>
            <person name="Zhirakovskaya E."/>
        </authorList>
    </citation>
    <scope>NUCLEOTIDE SEQUENCE</scope>
</reference>
<dbReference type="GO" id="GO:0005886">
    <property type="term" value="C:plasma membrane"/>
    <property type="evidence" value="ECO:0007669"/>
    <property type="project" value="UniProtKB-SubCell"/>
</dbReference>
<keyword evidence="2" id="KW-0813">Transport</keyword>
<keyword evidence="6 7" id="KW-0472">Membrane</keyword>
<evidence type="ECO:0000256" key="7">
    <source>
        <dbReference type="SAM" id="Phobius"/>
    </source>
</evidence>
<gene>
    <name evidence="8" type="ORF">MNBD_GAMMA16-936</name>
</gene>
<evidence type="ECO:0000256" key="3">
    <source>
        <dbReference type="ARBA" id="ARBA00022475"/>
    </source>
</evidence>
<dbReference type="Gene3D" id="1.20.1740.10">
    <property type="entry name" value="Amino acid/polyamine transporter I"/>
    <property type="match status" value="1"/>
</dbReference>
<feature type="transmembrane region" description="Helical" evidence="7">
    <location>
        <begin position="272"/>
        <end position="292"/>
    </location>
</feature>
<feature type="transmembrane region" description="Helical" evidence="7">
    <location>
        <begin position="203"/>
        <end position="223"/>
    </location>
</feature>
<accession>A0A3B0ZPZ0</accession>
<proteinExistence type="predicted"/>
<evidence type="ECO:0000313" key="8">
    <source>
        <dbReference type="EMBL" id="VAW88149.1"/>
    </source>
</evidence>
<sequence length="517" mass="55555">MPRTRIPIFFLFIFTLLALGSSPLVLAEEQVATGFAAAVDAQFGVLVGYLYAVTFVDVLFFTEAYTLPLAVAWLVVGALFFTFRMGFINIRAFRHAIACVRGKYSNPDDPGETSHFQALTTALSATVGLGNIAGVAIAISIGGPGATFWMIVAGFLGMTAKFTECTLGQMYREVRPDGRIMGGAMEYLSRGLAEKGWARTGKVLAIVFCILCIGASFGAGNAFQVSQSFGAVKQAFPVVADYSWAYGLIMLVLVGAVIIGGIKRIAQLTQSIVPTMCGLYVLACLWIILMHIGDVPQAFGTIITGAFSPEAGLGGIIGVLIVGFQRAAFSNEAGIGSAAIAHATAKTKHPVREGIVALLEPFIDTVVICTMTALVIIITGVYNSPETADLVTNREGAALTGVAFSTVISWFPIFLSISVVLFAYSTMIAWSYYGERCWSYLFGDGSATIYRILFLVFIFLGAITSATNVLDFSDLMLLAMAFPNLIGLYFLHGKVRESLRDYMLRLKSGEFEKESQN</sequence>
<dbReference type="Pfam" id="PF01235">
    <property type="entry name" value="Na_Ala_symp"/>
    <property type="match status" value="1"/>
</dbReference>
<feature type="transmembrane region" description="Helical" evidence="7">
    <location>
        <begin position="298"/>
        <end position="322"/>
    </location>
</feature>
<feature type="transmembrane region" description="Helical" evidence="7">
    <location>
        <begin position="362"/>
        <end position="382"/>
    </location>
</feature>